<evidence type="ECO:0000256" key="2">
    <source>
        <dbReference type="SAM" id="MobiDB-lite"/>
    </source>
</evidence>
<dbReference type="EC" id="3.1.26.4" evidence="5"/>
<comment type="caution">
    <text evidence="5">The sequence shown here is derived from an EMBL/GenBank/DDBJ whole genome shotgun (WGS) entry which is preliminary data.</text>
</comment>
<gene>
    <name evidence="5" type="ORF">BN14_10529</name>
</gene>
<dbReference type="PROSITE" id="PS50994">
    <property type="entry name" value="INTEGRASE"/>
    <property type="match status" value="1"/>
</dbReference>
<dbReference type="GO" id="GO:0005634">
    <property type="term" value="C:nucleus"/>
    <property type="evidence" value="ECO:0007669"/>
    <property type="project" value="UniProtKB-ARBA"/>
</dbReference>
<proteinExistence type="predicted"/>
<dbReference type="Proteomes" id="UP000012065">
    <property type="component" value="Unassembled WGS sequence"/>
</dbReference>
<feature type="region of interest" description="Disordered" evidence="2">
    <location>
        <begin position="299"/>
        <end position="318"/>
    </location>
</feature>
<feature type="domain" description="Integrase catalytic" evidence="4">
    <location>
        <begin position="1"/>
        <end position="110"/>
    </location>
</feature>
<dbReference type="SUPFAM" id="SSF54160">
    <property type="entry name" value="Chromo domain-like"/>
    <property type="match status" value="1"/>
</dbReference>
<sequence length="336" mass="39271">MAEIFIREVWKLHGTPMTTVSDRGRVFNNEFQRALFEKLGIKPLYSTAYHPETDGLSERTNQWLEGFLRSYCNYAQDDWATWLPIAEFCCNNQVNSSTGKSAFETVYSIHPRWTIAPINSKVPHAEDMTKEMEKIWDEVKASIEFHKRKEEAPKKEFKVGDKVWLVTTNIQTKRPTKKLDNKKAGPFTIVEKISSHAYRLELPATMRIHNVFHINLLSAFKEDTDFHRKQVKPPPIITEEGEEEYEVDKIVAWREDKDGLRYQIRWKGYDELEDTMERAEKIAELPEVMEVFKKEFPEGPLPATLKNKKKKKKKGTGRLAYMSMSHSNRYAPLQVP</sequence>
<evidence type="ECO:0000313" key="5">
    <source>
        <dbReference type="EMBL" id="CCO36395.1"/>
    </source>
</evidence>
<dbReference type="InterPro" id="IPR036397">
    <property type="entry name" value="RNaseH_sf"/>
</dbReference>
<dbReference type="InterPro" id="IPR000953">
    <property type="entry name" value="Chromo/chromo_shadow_dom"/>
</dbReference>
<dbReference type="AlphaFoldDB" id="M5CBB5"/>
<dbReference type="Gene3D" id="2.40.50.40">
    <property type="match status" value="1"/>
</dbReference>
<dbReference type="Pfam" id="PF00385">
    <property type="entry name" value="Chromo"/>
    <property type="match status" value="1"/>
</dbReference>
<dbReference type="PANTHER" id="PTHR37984">
    <property type="entry name" value="PROTEIN CBG26694"/>
    <property type="match status" value="1"/>
</dbReference>
<dbReference type="InterPro" id="IPR056924">
    <property type="entry name" value="SH3_Tf2-1"/>
</dbReference>
<dbReference type="GO" id="GO:0003723">
    <property type="term" value="F:RNA binding"/>
    <property type="evidence" value="ECO:0007669"/>
    <property type="project" value="UniProtKB-KW"/>
</dbReference>
<dbReference type="CDD" id="cd00024">
    <property type="entry name" value="CD_CSD"/>
    <property type="match status" value="1"/>
</dbReference>
<keyword evidence="5" id="KW-0378">Hydrolase</keyword>
<dbReference type="InterPro" id="IPR001584">
    <property type="entry name" value="Integrase_cat-core"/>
</dbReference>
<dbReference type="GO" id="GO:0004523">
    <property type="term" value="F:RNA-DNA hybrid ribonuclease activity"/>
    <property type="evidence" value="ECO:0007669"/>
    <property type="project" value="UniProtKB-EC"/>
</dbReference>
<keyword evidence="1" id="KW-0694">RNA-binding</keyword>
<feature type="domain" description="Chromo" evidence="3">
    <location>
        <begin position="245"/>
        <end position="295"/>
    </location>
</feature>
<dbReference type="Gene3D" id="3.30.420.10">
    <property type="entry name" value="Ribonuclease H-like superfamily/Ribonuclease H"/>
    <property type="match status" value="1"/>
</dbReference>
<dbReference type="Pfam" id="PF24626">
    <property type="entry name" value="SH3_Tf2-1"/>
    <property type="match status" value="1"/>
</dbReference>
<evidence type="ECO:0000259" key="3">
    <source>
        <dbReference type="PROSITE" id="PS50013"/>
    </source>
</evidence>
<accession>M5CBB5</accession>
<dbReference type="GO" id="GO:0015074">
    <property type="term" value="P:DNA integration"/>
    <property type="evidence" value="ECO:0007669"/>
    <property type="project" value="InterPro"/>
</dbReference>
<dbReference type="SUPFAM" id="SSF53098">
    <property type="entry name" value="Ribonuclease H-like"/>
    <property type="match status" value="1"/>
</dbReference>
<dbReference type="InterPro" id="IPR050951">
    <property type="entry name" value="Retrovirus_Pol_polyprotein"/>
</dbReference>
<dbReference type="PANTHER" id="PTHR37984:SF15">
    <property type="entry name" value="INTEGRASE CATALYTIC DOMAIN-CONTAINING PROTEIN"/>
    <property type="match status" value="1"/>
</dbReference>
<dbReference type="InterPro" id="IPR023780">
    <property type="entry name" value="Chromo_domain"/>
</dbReference>
<protein>
    <submittedName>
        <fullName evidence="5">Rhizoctonia solani AG1-IB WGS project CAOJ00000000 data, isolate 7/3/14, contig 22384</fullName>
        <ecNumber evidence="5">3.1.26.4</ecNumber>
    </submittedName>
</protein>
<dbReference type="PROSITE" id="PS50013">
    <property type="entry name" value="CHROMO_2"/>
    <property type="match status" value="1"/>
</dbReference>
<evidence type="ECO:0000259" key="4">
    <source>
        <dbReference type="PROSITE" id="PS50994"/>
    </source>
</evidence>
<feature type="compositionally biased region" description="Basic residues" evidence="2">
    <location>
        <begin position="306"/>
        <end position="316"/>
    </location>
</feature>
<dbReference type="GO" id="GO:0006338">
    <property type="term" value="P:chromatin remodeling"/>
    <property type="evidence" value="ECO:0007669"/>
    <property type="project" value="UniProtKB-ARBA"/>
</dbReference>
<name>M5CBB5_THACB</name>
<evidence type="ECO:0000313" key="6">
    <source>
        <dbReference type="Proteomes" id="UP000012065"/>
    </source>
</evidence>
<dbReference type="SMART" id="SM00298">
    <property type="entry name" value="CHROMO"/>
    <property type="match status" value="1"/>
</dbReference>
<dbReference type="HOGENOM" id="CLU_000384_6_1_1"/>
<evidence type="ECO:0000256" key="1">
    <source>
        <dbReference type="ARBA" id="ARBA00022884"/>
    </source>
</evidence>
<dbReference type="InterPro" id="IPR012337">
    <property type="entry name" value="RNaseH-like_sf"/>
</dbReference>
<organism evidence="5 6">
    <name type="scientific">Thanatephorus cucumeris (strain AG1-IB / isolate 7/3/14)</name>
    <name type="common">Lettuce bottom rot fungus</name>
    <name type="synonym">Rhizoctonia solani</name>
    <dbReference type="NCBI Taxonomy" id="1108050"/>
    <lineage>
        <taxon>Eukaryota</taxon>
        <taxon>Fungi</taxon>
        <taxon>Dikarya</taxon>
        <taxon>Basidiomycota</taxon>
        <taxon>Agaricomycotina</taxon>
        <taxon>Agaricomycetes</taxon>
        <taxon>Cantharellales</taxon>
        <taxon>Ceratobasidiaceae</taxon>
        <taxon>Rhizoctonia</taxon>
        <taxon>Rhizoctonia solani AG-1</taxon>
    </lineage>
</organism>
<dbReference type="InterPro" id="IPR016197">
    <property type="entry name" value="Chromo-like_dom_sf"/>
</dbReference>
<dbReference type="EMBL" id="CAOJ01015912">
    <property type="protein sequence ID" value="CCO36395.1"/>
    <property type="molecule type" value="Genomic_DNA"/>
</dbReference>
<reference evidence="5 6" key="1">
    <citation type="journal article" date="2013" name="J. Biotechnol.">
        <title>Establishment and interpretation of the genome sequence of the phytopathogenic fungus Rhizoctonia solani AG1-IB isolate 7/3/14.</title>
        <authorList>
            <person name="Wibberg D.W."/>
            <person name="Jelonek L.J."/>
            <person name="Rupp O.R."/>
            <person name="Hennig M.H."/>
            <person name="Eikmeyer F.E."/>
            <person name="Goesmann A.G."/>
            <person name="Hartmann A.H."/>
            <person name="Borriss R.B."/>
            <person name="Grosch R.G."/>
            <person name="Puehler A.P."/>
            <person name="Schlueter A.S."/>
        </authorList>
    </citation>
    <scope>NUCLEOTIDE SEQUENCE [LARGE SCALE GENOMIC DNA]</scope>
    <source>
        <strain evidence="6">AG1-IB / isolate 7/3/14</strain>
    </source>
</reference>